<dbReference type="Proteomes" id="UP000234240">
    <property type="component" value="Unassembled WGS sequence"/>
</dbReference>
<dbReference type="InterPro" id="IPR006311">
    <property type="entry name" value="TAT_signal"/>
</dbReference>
<keyword evidence="3" id="KW-1185">Reference proteome</keyword>
<dbReference type="AlphaFoldDB" id="A0A2N5EDK0"/>
<evidence type="ECO:0000256" key="1">
    <source>
        <dbReference type="SAM" id="SignalP"/>
    </source>
</evidence>
<evidence type="ECO:0000313" key="3">
    <source>
        <dbReference type="Proteomes" id="UP000234240"/>
    </source>
</evidence>
<dbReference type="EMBL" id="PJZF01000003">
    <property type="protein sequence ID" value="PLR40619.1"/>
    <property type="molecule type" value="Genomic_DNA"/>
</dbReference>
<dbReference type="OrthoDB" id="8635030at2"/>
<reference evidence="2 3" key="1">
    <citation type="submission" date="2017-12" db="EMBL/GenBank/DDBJ databases">
        <title>Characterization of six clinical isolates of Enterochimera gen. nov., a novel genus of the Yersiniaciae family and the three species Enterochimera arupensis sp. nov., Enterochimera coloradensis sp. nov, and Enterochimera californica sp. nov.</title>
        <authorList>
            <person name="Rossi A."/>
            <person name="Fisher M."/>
        </authorList>
    </citation>
    <scope>NUCLEOTIDE SEQUENCE [LARGE SCALE GENOMIC DNA]</scope>
    <source>
        <strain evidence="3">2015-Iso6</strain>
    </source>
</reference>
<evidence type="ECO:0000313" key="2">
    <source>
        <dbReference type="EMBL" id="PLR40619.1"/>
    </source>
</evidence>
<protein>
    <submittedName>
        <fullName evidence="2">Sorbitol dehydrogenase</fullName>
    </submittedName>
</protein>
<feature type="signal peptide" evidence="1">
    <location>
        <begin position="1"/>
        <end position="38"/>
    </location>
</feature>
<organism evidence="2 3">
    <name type="scientific">Chimaeribacter californicus</name>
    <dbReference type="NCBI Taxonomy" id="2060067"/>
    <lineage>
        <taxon>Bacteria</taxon>
        <taxon>Pseudomonadati</taxon>
        <taxon>Pseudomonadota</taxon>
        <taxon>Gammaproteobacteria</taxon>
        <taxon>Enterobacterales</taxon>
        <taxon>Yersiniaceae</taxon>
        <taxon>Chimaeribacter</taxon>
    </lineage>
</organism>
<comment type="caution">
    <text evidence="2">The sequence shown here is derived from an EMBL/GenBank/DDBJ whole genome shotgun (WGS) entry which is preliminary data.</text>
</comment>
<dbReference type="RefSeq" id="WP_101815033.1">
    <property type="nucleotide sequence ID" value="NZ_PJZF01000003.1"/>
</dbReference>
<gene>
    <name evidence="2" type="ORF">CYR55_04845</name>
</gene>
<keyword evidence="1" id="KW-0732">Signal</keyword>
<dbReference type="PROSITE" id="PS51318">
    <property type="entry name" value="TAT"/>
    <property type="match status" value="1"/>
</dbReference>
<feature type="chain" id="PRO_5014833857" evidence="1">
    <location>
        <begin position="39"/>
        <end position="173"/>
    </location>
</feature>
<dbReference type="Pfam" id="PF12318">
    <property type="entry name" value="FAD-SLDH"/>
    <property type="match status" value="1"/>
</dbReference>
<proteinExistence type="predicted"/>
<sequence length="173" mass="18523">MKDVVPTRQVSRRMFIGGALAALSVPLASSLLTGNALAAPSPVLMQAKADFIRLSHLLTGHPSLDASMAERLYQHMLTLYPDFTQQVRALAQFVDANSPGADTLHPALLQQQPALAPLPAAILTAWYLGVVGTGKQAVCLAYENALMNQAVRDHLTPPSYAYGAYGTWATKPQ</sequence>
<accession>A0A2N5EDK0</accession>
<dbReference type="InterPro" id="IPR024651">
    <property type="entry name" value="FAD-SLDH_ssu"/>
</dbReference>
<name>A0A2N5EDK0_9GAMM</name>